<dbReference type="EMBL" id="CP058561">
    <property type="protein sequence ID" value="QUH31525.1"/>
    <property type="molecule type" value="Genomic_DNA"/>
</dbReference>
<dbReference type="NCBIfam" id="TIGR00005">
    <property type="entry name" value="rluA_subfam"/>
    <property type="match status" value="1"/>
</dbReference>
<dbReference type="Gene3D" id="3.10.290.10">
    <property type="entry name" value="RNA-binding S4 domain"/>
    <property type="match status" value="1"/>
</dbReference>
<keyword evidence="3 6" id="KW-0413">Isomerase</keyword>
<dbReference type="PANTHER" id="PTHR21600:SF83">
    <property type="entry name" value="PSEUDOURIDYLATE SYNTHASE RPUSD4, MITOCHONDRIAL"/>
    <property type="match status" value="1"/>
</dbReference>
<feature type="active site" evidence="4">
    <location>
        <position position="145"/>
    </location>
</feature>
<gene>
    <name evidence="8" type="ORF">HYG85_22385</name>
</gene>
<dbReference type="InterPro" id="IPR036986">
    <property type="entry name" value="S4_RNA-bd_sf"/>
</dbReference>
<evidence type="ECO:0000259" key="7">
    <source>
        <dbReference type="SMART" id="SM00363"/>
    </source>
</evidence>
<dbReference type="InterPro" id="IPR006145">
    <property type="entry name" value="PsdUridine_synth_RsuA/RluA"/>
</dbReference>
<feature type="domain" description="RNA-binding S4" evidence="7">
    <location>
        <begin position="13"/>
        <end position="73"/>
    </location>
</feature>
<evidence type="ECO:0000313" key="9">
    <source>
        <dbReference type="Proteomes" id="UP000677305"/>
    </source>
</evidence>
<dbReference type="AlphaFoldDB" id="A0A8J8SEG2"/>
<reference evidence="8 9" key="1">
    <citation type="submission" date="2020-07" db="EMBL/GenBank/DDBJ databases">
        <title>Vallitalea guaymasensis genome.</title>
        <authorList>
            <person name="Postec A."/>
        </authorList>
    </citation>
    <scope>NUCLEOTIDE SEQUENCE [LARGE SCALE GENOMIC DNA]</scope>
    <source>
        <strain evidence="8 9">Ra1766G1</strain>
    </source>
</reference>
<evidence type="ECO:0000256" key="5">
    <source>
        <dbReference type="PROSITE-ProRule" id="PRU00182"/>
    </source>
</evidence>
<keyword evidence="9" id="KW-1185">Reference proteome</keyword>
<comment type="function">
    <text evidence="6">Responsible for synthesis of pseudouridine from uracil.</text>
</comment>
<dbReference type="GO" id="GO:0120159">
    <property type="term" value="F:rRNA pseudouridine synthase activity"/>
    <property type="evidence" value="ECO:0007669"/>
    <property type="project" value="UniProtKB-ARBA"/>
</dbReference>
<accession>A0A8J8SEG2</accession>
<evidence type="ECO:0000256" key="2">
    <source>
        <dbReference type="ARBA" id="ARBA00010876"/>
    </source>
</evidence>
<dbReference type="InterPro" id="IPR020103">
    <property type="entry name" value="PsdUridine_synth_cat_dom_sf"/>
</dbReference>
<dbReference type="InterPro" id="IPR050188">
    <property type="entry name" value="RluA_PseudoU_synthase"/>
</dbReference>
<dbReference type="SMART" id="SM00363">
    <property type="entry name" value="S4"/>
    <property type="match status" value="1"/>
</dbReference>
<proteinExistence type="inferred from homology"/>
<evidence type="ECO:0000256" key="3">
    <source>
        <dbReference type="ARBA" id="ARBA00023235"/>
    </source>
</evidence>
<dbReference type="GO" id="GO:0003723">
    <property type="term" value="F:RNA binding"/>
    <property type="evidence" value="ECO:0007669"/>
    <property type="project" value="UniProtKB-KW"/>
</dbReference>
<dbReference type="InterPro" id="IPR006224">
    <property type="entry name" value="PsdUridine_synth_RluA-like_CS"/>
</dbReference>
<keyword evidence="5" id="KW-0694">RNA-binding</keyword>
<sequence length="322" mass="37014">MKEIIVSKDESNQRADKYLLKYFNKSSKSFLYKMLRKKRIKLNKKRIIGNEILKANDVFQIYLSTETIQKFSNHSISKHVSITHKVIYEDDNILICNKPVGLLSQPNNSDSVSLVDEIITYLVNNGEYDPEATRGFRPGICNRLDRNTSGIVIAGKNIKSLQEINRLIANNKLDKHYMCIVKGILSTTNTIEGYLTKDGISNKVSISDNEDMGSYIKTIYKPLKIGKEYTLLDVKIVTGKSHQIRAHLSSIGHPLIGDYKYGDKKINDIFKDRYGLKHQLLHAYKIRFNIDDDGYLLYLDNKEFITDIHGRFKKIADTLFSH</sequence>
<evidence type="ECO:0000256" key="6">
    <source>
        <dbReference type="RuleBase" id="RU362028"/>
    </source>
</evidence>
<name>A0A8J8SEG2_9FIRM</name>
<dbReference type="PROSITE" id="PS01129">
    <property type="entry name" value="PSI_RLU"/>
    <property type="match status" value="1"/>
</dbReference>
<dbReference type="Proteomes" id="UP000677305">
    <property type="component" value="Chromosome"/>
</dbReference>
<dbReference type="EC" id="5.4.99.-" evidence="6"/>
<organism evidence="8 9">
    <name type="scientific">Vallitalea guaymasensis</name>
    <dbReference type="NCBI Taxonomy" id="1185412"/>
    <lineage>
        <taxon>Bacteria</taxon>
        <taxon>Bacillati</taxon>
        <taxon>Bacillota</taxon>
        <taxon>Clostridia</taxon>
        <taxon>Lachnospirales</taxon>
        <taxon>Vallitaleaceae</taxon>
        <taxon>Vallitalea</taxon>
    </lineage>
</organism>
<dbReference type="Gene3D" id="3.30.2350.10">
    <property type="entry name" value="Pseudouridine synthase"/>
    <property type="match status" value="1"/>
</dbReference>
<dbReference type="PROSITE" id="PS50889">
    <property type="entry name" value="S4"/>
    <property type="match status" value="1"/>
</dbReference>
<dbReference type="SUPFAM" id="SSF55120">
    <property type="entry name" value="Pseudouridine synthase"/>
    <property type="match status" value="1"/>
</dbReference>
<evidence type="ECO:0000256" key="1">
    <source>
        <dbReference type="ARBA" id="ARBA00000073"/>
    </source>
</evidence>
<protein>
    <recommendedName>
        <fullName evidence="6">Pseudouridine synthase</fullName>
        <ecNumber evidence="6">5.4.99.-</ecNumber>
    </recommendedName>
</protein>
<evidence type="ECO:0000256" key="4">
    <source>
        <dbReference type="PIRSR" id="PIRSR606225-1"/>
    </source>
</evidence>
<comment type="similarity">
    <text evidence="2 6">Belongs to the pseudouridine synthase RluA family.</text>
</comment>
<dbReference type="KEGG" id="vgu:HYG85_22385"/>
<dbReference type="PANTHER" id="PTHR21600">
    <property type="entry name" value="MITOCHONDRIAL RNA PSEUDOURIDINE SYNTHASE"/>
    <property type="match status" value="1"/>
</dbReference>
<dbReference type="RefSeq" id="WP_212691519.1">
    <property type="nucleotide sequence ID" value="NZ_CP058561.1"/>
</dbReference>
<comment type="catalytic activity">
    <reaction evidence="1 6">
        <text>a uridine in RNA = a pseudouridine in RNA</text>
        <dbReference type="Rhea" id="RHEA:48348"/>
        <dbReference type="Rhea" id="RHEA-COMP:12068"/>
        <dbReference type="Rhea" id="RHEA-COMP:12069"/>
        <dbReference type="ChEBI" id="CHEBI:65314"/>
        <dbReference type="ChEBI" id="CHEBI:65315"/>
    </reaction>
</comment>
<dbReference type="InterPro" id="IPR002942">
    <property type="entry name" value="S4_RNA-bd"/>
</dbReference>
<evidence type="ECO:0000313" key="8">
    <source>
        <dbReference type="EMBL" id="QUH31525.1"/>
    </source>
</evidence>
<dbReference type="CDD" id="cd02869">
    <property type="entry name" value="PseudoU_synth_RluA_like"/>
    <property type="match status" value="1"/>
</dbReference>
<dbReference type="GO" id="GO:0000455">
    <property type="term" value="P:enzyme-directed rRNA pseudouridine synthesis"/>
    <property type="evidence" value="ECO:0007669"/>
    <property type="project" value="UniProtKB-ARBA"/>
</dbReference>
<dbReference type="InterPro" id="IPR006225">
    <property type="entry name" value="PsdUridine_synth_RluC/D"/>
</dbReference>
<dbReference type="Pfam" id="PF00849">
    <property type="entry name" value="PseudoU_synth_2"/>
    <property type="match status" value="1"/>
</dbReference>